<dbReference type="EMBL" id="JACHXN010000033">
    <property type="protein sequence ID" value="MBB3149490.1"/>
    <property type="molecule type" value="Genomic_DNA"/>
</dbReference>
<dbReference type="PANTHER" id="PTHR30537">
    <property type="entry name" value="HTH-TYPE TRANSCRIPTIONAL REGULATOR"/>
    <property type="match status" value="1"/>
</dbReference>
<gene>
    <name evidence="6" type="ORF">FHS21_005944</name>
</gene>
<organism evidence="6 7">
    <name type="scientific">Phyllobacterium trifolii</name>
    <dbReference type="NCBI Taxonomy" id="300193"/>
    <lineage>
        <taxon>Bacteria</taxon>
        <taxon>Pseudomonadati</taxon>
        <taxon>Pseudomonadota</taxon>
        <taxon>Alphaproteobacteria</taxon>
        <taxon>Hyphomicrobiales</taxon>
        <taxon>Phyllobacteriaceae</taxon>
        <taxon>Phyllobacterium</taxon>
    </lineage>
</organism>
<evidence type="ECO:0000313" key="7">
    <source>
        <dbReference type="Proteomes" id="UP000554520"/>
    </source>
</evidence>
<evidence type="ECO:0000256" key="2">
    <source>
        <dbReference type="ARBA" id="ARBA00023015"/>
    </source>
</evidence>
<dbReference type="InterPro" id="IPR036390">
    <property type="entry name" value="WH_DNA-bd_sf"/>
</dbReference>
<dbReference type="AlphaFoldDB" id="A0A839UKT9"/>
<proteinExistence type="inferred from homology"/>
<evidence type="ECO:0000256" key="3">
    <source>
        <dbReference type="ARBA" id="ARBA00023125"/>
    </source>
</evidence>
<dbReference type="GO" id="GO:0043565">
    <property type="term" value="F:sequence-specific DNA binding"/>
    <property type="evidence" value="ECO:0007669"/>
    <property type="project" value="TreeGrafter"/>
</dbReference>
<dbReference type="Pfam" id="PF03466">
    <property type="entry name" value="LysR_substrate"/>
    <property type="match status" value="1"/>
</dbReference>
<dbReference type="Gene3D" id="3.40.190.290">
    <property type="match status" value="1"/>
</dbReference>
<dbReference type="Proteomes" id="UP000554520">
    <property type="component" value="Unassembled WGS sequence"/>
</dbReference>
<protein>
    <submittedName>
        <fullName evidence="6">DNA-binding transcriptional LysR family regulator</fullName>
    </submittedName>
</protein>
<comment type="caution">
    <text evidence="6">The sequence shown here is derived from an EMBL/GenBank/DDBJ whole genome shotgun (WGS) entry which is preliminary data.</text>
</comment>
<feature type="domain" description="HTH lysR-type" evidence="5">
    <location>
        <begin position="1"/>
        <end position="63"/>
    </location>
</feature>
<evidence type="ECO:0000259" key="5">
    <source>
        <dbReference type="PROSITE" id="PS50931"/>
    </source>
</evidence>
<dbReference type="InterPro" id="IPR036388">
    <property type="entry name" value="WH-like_DNA-bd_sf"/>
</dbReference>
<evidence type="ECO:0000256" key="4">
    <source>
        <dbReference type="ARBA" id="ARBA00023163"/>
    </source>
</evidence>
<dbReference type="SUPFAM" id="SSF46785">
    <property type="entry name" value="Winged helix' DNA-binding domain"/>
    <property type="match status" value="1"/>
</dbReference>
<dbReference type="InterPro" id="IPR058163">
    <property type="entry name" value="LysR-type_TF_proteobact-type"/>
</dbReference>
<dbReference type="FunFam" id="1.10.10.10:FF:000001">
    <property type="entry name" value="LysR family transcriptional regulator"/>
    <property type="match status" value="1"/>
</dbReference>
<accession>A0A839UKT9</accession>
<name>A0A839UKT9_9HYPH</name>
<comment type="similarity">
    <text evidence="1">Belongs to the LysR transcriptional regulatory family.</text>
</comment>
<dbReference type="InterPro" id="IPR000847">
    <property type="entry name" value="LysR_HTH_N"/>
</dbReference>
<dbReference type="SUPFAM" id="SSF53850">
    <property type="entry name" value="Periplasmic binding protein-like II"/>
    <property type="match status" value="1"/>
</dbReference>
<sequence length="301" mass="33048">MPLKRTEVYELSNFLAIVQFRSFRKAADHLDVTASALSHSMRALETRLGVRLLNRTSRSVAPTAAGKALAEKISAGLDLINTGLEELHGHHQGAAGSIRINVLKDAASLLLTPALPVFSQRFPNIELEIAVDDYFVDVTAEGFDAGLRYGGTIPEDMIAVPLTAPLKWVTVGAPDYLDRHGRPEVPEDLNSHQCIRLRTGRGQIYKWEFERGEDRREIDVPGALISGESDLAISAAIGGAGLAYCLEKLARPHLMAGRLEIVLPEWASFGPPFSMYYSSRRQLPFGVGALIQVIRELEPLR</sequence>
<dbReference type="GO" id="GO:0003700">
    <property type="term" value="F:DNA-binding transcription factor activity"/>
    <property type="evidence" value="ECO:0007669"/>
    <property type="project" value="InterPro"/>
</dbReference>
<dbReference type="GO" id="GO:0006351">
    <property type="term" value="P:DNA-templated transcription"/>
    <property type="evidence" value="ECO:0007669"/>
    <property type="project" value="TreeGrafter"/>
</dbReference>
<dbReference type="Pfam" id="PF00126">
    <property type="entry name" value="HTH_1"/>
    <property type="match status" value="1"/>
</dbReference>
<reference evidence="6 7" key="1">
    <citation type="submission" date="2020-08" db="EMBL/GenBank/DDBJ databases">
        <title>Genomic Encyclopedia of Type Strains, Phase III (KMG-III): the genomes of soil and plant-associated and newly described type strains.</title>
        <authorList>
            <person name="Whitman W."/>
        </authorList>
    </citation>
    <scope>NUCLEOTIDE SEQUENCE [LARGE SCALE GENOMIC DNA]</scope>
    <source>
        <strain evidence="6 7">CECT 7015</strain>
    </source>
</reference>
<keyword evidence="2" id="KW-0805">Transcription regulation</keyword>
<dbReference type="Gene3D" id="1.10.10.10">
    <property type="entry name" value="Winged helix-like DNA-binding domain superfamily/Winged helix DNA-binding domain"/>
    <property type="match status" value="1"/>
</dbReference>
<dbReference type="InterPro" id="IPR005119">
    <property type="entry name" value="LysR_subst-bd"/>
</dbReference>
<keyword evidence="3 6" id="KW-0238">DNA-binding</keyword>
<keyword evidence="4" id="KW-0804">Transcription</keyword>
<keyword evidence="7" id="KW-1185">Reference proteome</keyword>
<dbReference type="PANTHER" id="PTHR30537:SF1">
    <property type="entry name" value="HTH-TYPE TRANSCRIPTIONAL REGULATOR PGRR"/>
    <property type="match status" value="1"/>
</dbReference>
<dbReference type="PROSITE" id="PS50931">
    <property type="entry name" value="HTH_LYSR"/>
    <property type="match status" value="1"/>
</dbReference>
<evidence type="ECO:0000313" key="6">
    <source>
        <dbReference type="EMBL" id="MBB3149490.1"/>
    </source>
</evidence>
<dbReference type="RefSeq" id="WP_183665298.1">
    <property type="nucleotide sequence ID" value="NZ_JACHXN010000033.1"/>
</dbReference>
<evidence type="ECO:0000256" key="1">
    <source>
        <dbReference type="ARBA" id="ARBA00009437"/>
    </source>
</evidence>